<reference evidence="4" key="1">
    <citation type="journal article" date="2016" name="Nat. Genet.">
        <title>A high-quality carrot genome assembly provides new insights into carotenoid accumulation and asterid genome evolution.</title>
        <authorList>
            <person name="Iorizzo M."/>
            <person name="Ellison S."/>
            <person name="Senalik D."/>
            <person name="Zeng P."/>
            <person name="Satapoomin P."/>
            <person name="Huang J."/>
            <person name="Bowman M."/>
            <person name="Iovene M."/>
            <person name="Sanseverino W."/>
            <person name="Cavagnaro P."/>
            <person name="Yildiz M."/>
            <person name="Macko-Podgorni A."/>
            <person name="Moranska E."/>
            <person name="Grzebelus E."/>
            <person name="Grzebelus D."/>
            <person name="Ashrafi H."/>
            <person name="Zheng Z."/>
            <person name="Cheng S."/>
            <person name="Spooner D."/>
            <person name="Van Deynze A."/>
            <person name="Simon P."/>
        </authorList>
    </citation>
    <scope>NUCLEOTIDE SEQUENCE</scope>
    <source>
        <tissue evidence="4">Leaf</tissue>
    </source>
</reference>
<dbReference type="OrthoDB" id="1938127at2759"/>
<dbReference type="InterPro" id="IPR056070">
    <property type="entry name" value="DUF7653"/>
</dbReference>
<evidence type="ECO:0000256" key="1">
    <source>
        <dbReference type="SAM" id="Coils"/>
    </source>
</evidence>
<dbReference type="EMBL" id="CP093344">
    <property type="protein sequence ID" value="WOG86384.1"/>
    <property type="molecule type" value="Genomic_DNA"/>
</dbReference>
<feature type="coiled-coil region" evidence="1">
    <location>
        <begin position="378"/>
        <end position="522"/>
    </location>
</feature>
<feature type="domain" description="DUF7653" evidence="3">
    <location>
        <begin position="583"/>
        <end position="713"/>
    </location>
</feature>
<accession>A0A175Y9V6</accession>
<dbReference type="Pfam" id="PF24670">
    <property type="entry name" value="DUF7653"/>
    <property type="match status" value="1"/>
</dbReference>
<evidence type="ECO:0000256" key="2">
    <source>
        <dbReference type="SAM" id="MobiDB-lite"/>
    </source>
</evidence>
<feature type="coiled-coil region" evidence="1">
    <location>
        <begin position="851"/>
        <end position="878"/>
    </location>
</feature>
<dbReference type="Gramene" id="KZM80364">
    <property type="protein sequence ID" value="KZM80364"/>
    <property type="gene ID" value="DCAR_031727"/>
</dbReference>
<feature type="compositionally biased region" description="Polar residues" evidence="2">
    <location>
        <begin position="28"/>
        <end position="59"/>
    </location>
</feature>
<keyword evidence="1" id="KW-0175">Coiled coil</keyword>
<evidence type="ECO:0000313" key="5">
    <source>
        <dbReference type="Proteomes" id="UP000077755"/>
    </source>
</evidence>
<dbReference type="KEGG" id="dcr:108192428"/>
<gene>
    <name evidence="4" type="ORF">DCAR_0205587</name>
</gene>
<evidence type="ECO:0000313" key="4">
    <source>
        <dbReference type="EMBL" id="WOG86384.1"/>
    </source>
</evidence>
<name>A0A175Y9V6_DAUCS</name>
<proteinExistence type="predicted"/>
<protein>
    <recommendedName>
        <fullName evidence="3">DUF7653 domain-containing protein</fullName>
    </recommendedName>
</protein>
<dbReference type="PANTHER" id="PTHR47491">
    <property type="entry name" value="CAP-GLY DOMAIN LINKER"/>
    <property type="match status" value="1"/>
</dbReference>
<feature type="coiled-coil region" evidence="1">
    <location>
        <begin position="753"/>
        <end position="808"/>
    </location>
</feature>
<dbReference type="Proteomes" id="UP000077755">
    <property type="component" value="Chromosome 2"/>
</dbReference>
<dbReference type="Gene3D" id="1.10.287.1490">
    <property type="match status" value="1"/>
</dbReference>
<feature type="region of interest" description="Disordered" evidence="2">
    <location>
        <begin position="172"/>
        <end position="216"/>
    </location>
</feature>
<feature type="region of interest" description="Disordered" evidence="2">
    <location>
        <begin position="1"/>
        <end position="100"/>
    </location>
</feature>
<feature type="compositionally biased region" description="Polar residues" evidence="2">
    <location>
        <begin position="71"/>
        <end position="91"/>
    </location>
</feature>
<organism evidence="4 5">
    <name type="scientific">Daucus carota subsp. sativus</name>
    <name type="common">Carrot</name>
    <dbReference type="NCBI Taxonomy" id="79200"/>
    <lineage>
        <taxon>Eukaryota</taxon>
        <taxon>Viridiplantae</taxon>
        <taxon>Streptophyta</taxon>
        <taxon>Embryophyta</taxon>
        <taxon>Tracheophyta</taxon>
        <taxon>Spermatophyta</taxon>
        <taxon>Magnoliopsida</taxon>
        <taxon>eudicotyledons</taxon>
        <taxon>Gunneridae</taxon>
        <taxon>Pentapetalae</taxon>
        <taxon>asterids</taxon>
        <taxon>campanulids</taxon>
        <taxon>Apiales</taxon>
        <taxon>Apiaceae</taxon>
        <taxon>Apioideae</taxon>
        <taxon>Scandiceae</taxon>
        <taxon>Daucinae</taxon>
        <taxon>Daucus</taxon>
        <taxon>Daucus sect. Daucus</taxon>
    </lineage>
</organism>
<feature type="compositionally biased region" description="Low complexity" evidence="2">
    <location>
        <begin position="1"/>
        <end position="20"/>
    </location>
</feature>
<dbReference type="PANTHER" id="PTHR47491:SF5">
    <property type="entry name" value="CAP-GLY DOMAIN LINKER"/>
    <property type="match status" value="1"/>
</dbReference>
<dbReference type="OMA" id="SCITHKM"/>
<reference evidence="4" key="2">
    <citation type="submission" date="2022-03" db="EMBL/GenBank/DDBJ databases">
        <title>Draft title - Genomic analysis of global carrot germplasm unveils the trajectory of domestication and the origin of high carotenoid orange carrot.</title>
        <authorList>
            <person name="Iorizzo M."/>
            <person name="Ellison S."/>
            <person name="Senalik D."/>
            <person name="Macko-Podgorni A."/>
            <person name="Grzebelus D."/>
            <person name="Bostan H."/>
            <person name="Rolling W."/>
            <person name="Curaba J."/>
            <person name="Simon P."/>
        </authorList>
    </citation>
    <scope>NUCLEOTIDE SEQUENCE</scope>
    <source>
        <tissue evidence="4">Leaf</tissue>
    </source>
</reference>
<evidence type="ECO:0000259" key="3">
    <source>
        <dbReference type="Pfam" id="PF24670"/>
    </source>
</evidence>
<keyword evidence="5" id="KW-1185">Reference proteome</keyword>
<dbReference type="AlphaFoldDB" id="A0A175Y9V6"/>
<feature type="coiled-coil region" evidence="1">
    <location>
        <begin position="575"/>
        <end position="609"/>
    </location>
</feature>
<sequence>MKKFFFGSSGSSKANGNASSQLSRDKPSQSGLKNRVPENQSSASTPTLKKSRTYSSGTIHESGIGQMKFSFFNNRSGSPSRSETSQNLSDNRSTRCRTPTPERISRASWIEDDTIQSSHGPEKRECFNNAVHSIDSSESSSHCSSNASIKMVDRYIDVEQVHACNVLENQSSQRSQVVSGYGGGTRPPRVQYTSPVLGDGVKQKPKSQSFREPRGSDQYFSTRDWVENDFEHESPRKLAKHVIERLSQSHVLPRVRSKSCVSDVPITIEDIYGEPSLESLNIDSDGSHQSKVTRFLERRLSIDNAENAEDIDMELISKSKKAEAVARILTEEFQEHKFLQGGGFTVPELIQIINGLAEDKLKMACEVSAVLNDRVIERASAREELKLARIELDSTTRKLEKEKSDLQWELEKELDRRSSEWSFKLEKFQTEEHRLRDRVRELAEQNVSLQREVSAFREKDIDSKGRITSSEQQLQDQTARMEELGDENQNLQQHIIEIQDKYKAAQEDRNCIQRNYMEREKECKDLHKSVTRMLRTCSEQEKTILGLREGLREEIRKKTFLDNFDSQLGKLQMELVRLTGTEQTLRNEAESYRREADSLRHENINLLNRLKGTGKEDMPNIRLDQELLSRVNCLQNQGPKLLNECMQLCMTLLEHLKEKVGQSADINHRYETFKNGLDGQFIVESDMKLHGFKRRAENLIRSLQNVSSLLQEKGWIDTAEPQSHSLIDQSGQTNDQKSKDELISELKAELLLTSLLRDKLRSQEMDIEQLQAELATAVRGNDILRCEVEHAVDNISSMNHKLKDLELQMIKKDDSISHLRSDLQECTKELTIVKGILPKVSAERDEMWDEVKRYSEKNMLLNSEVAVLKKKVENLDEDILLKEGQIAILKDSMGKHYELLGSPLDQEFLLE</sequence>